<evidence type="ECO:0000313" key="3">
    <source>
        <dbReference type="EMBL" id="KAL0162705.1"/>
    </source>
</evidence>
<feature type="non-terminal residue" evidence="3">
    <location>
        <position position="51"/>
    </location>
</feature>
<feature type="compositionally biased region" description="Polar residues" evidence="1">
    <location>
        <begin position="32"/>
        <end position="41"/>
    </location>
</feature>
<dbReference type="SUPFAM" id="SSF49265">
    <property type="entry name" value="Fibronectin type III"/>
    <property type="match status" value="1"/>
</dbReference>
<dbReference type="EMBL" id="JAMKFB020000021">
    <property type="protein sequence ID" value="KAL0162705.1"/>
    <property type="molecule type" value="Genomic_DNA"/>
</dbReference>
<dbReference type="InterPro" id="IPR036116">
    <property type="entry name" value="FN3_sf"/>
</dbReference>
<dbReference type="PROSITE" id="PS50853">
    <property type="entry name" value="FN3"/>
    <property type="match status" value="1"/>
</dbReference>
<evidence type="ECO:0000259" key="2">
    <source>
        <dbReference type="PROSITE" id="PS50853"/>
    </source>
</evidence>
<comment type="caution">
    <text evidence="3">The sequence shown here is derived from an EMBL/GenBank/DDBJ whole genome shotgun (WGS) entry which is preliminary data.</text>
</comment>
<keyword evidence="4" id="KW-1185">Reference proteome</keyword>
<protein>
    <recommendedName>
        <fullName evidence="2">Fibronectin type-III domain-containing protein</fullName>
    </recommendedName>
</protein>
<reference evidence="3 4" key="1">
    <citation type="submission" date="2024-05" db="EMBL/GenBank/DDBJ databases">
        <title>Genome sequencing and assembly of Indian major carp, Cirrhinus mrigala (Hamilton, 1822).</title>
        <authorList>
            <person name="Mohindra V."/>
            <person name="Chowdhury L.M."/>
            <person name="Lal K."/>
            <person name="Jena J.K."/>
        </authorList>
    </citation>
    <scope>NUCLEOTIDE SEQUENCE [LARGE SCALE GENOMIC DNA]</scope>
    <source>
        <strain evidence="3">CM1030</strain>
        <tissue evidence="3">Blood</tissue>
    </source>
</reference>
<dbReference type="Gene3D" id="2.60.40.10">
    <property type="entry name" value="Immunoglobulins"/>
    <property type="match status" value="1"/>
</dbReference>
<sequence length="51" mass="5704">IRLPSGSEYVVLQSLEWNTEYEVNVVAENQRGRSQAGTLSFRTLPEPTAIP</sequence>
<dbReference type="CDD" id="cd00063">
    <property type="entry name" value="FN3"/>
    <property type="match status" value="1"/>
</dbReference>
<dbReference type="Proteomes" id="UP001529510">
    <property type="component" value="Unassembled WGS sequence"/>
</dbReference>
<dbReference type="AlphaFoldDB" id="A0ABD0NMR8"/>
<feature type="region of interest" description="Disordered" evidence="1">
    <location>
        <begin position="32"/>
        <end position="51"/>
    </location>
</feature>
<gene>
    <name evidence="3" type="ORF">M9458_042101</name>
</gene>
<dbReference type="InterPro" id="IPR003961">
    <property type="entry name" value="FN3_dom"/>
</dbReference>
<proteinExistence type="predicted"/>
<feature type="non-terminal residue" evidence="3">
    <location>
        <position position="1"/>
    </location>
</feature>
<evidence type="ECO:0000256" key="1">
    <source>
        <dbReference type="SAM" id="MobiDB-lite"/>
    </source>
</evidence>
<accession>A0ABD0NMR8</accession>
<organism evidence="3 4">
    <name type="scientific">Cirrhinus mrigala</name>
    <name type="common">Mrigala</name>
    <dbReference type="NCBI Taxonomy" id="683832"/>
    <lineage>
        <taxon>Eukaryota</taxon>
        <taxon>Metazoa</taxon>
        <taxon>Chordata</taxon>
        <taxon>Craniata</taxon>
        <taxon>Vertebrata</taxon>
        <taxon>Euteleostomi</taxon>
        <taxon>Actinopterygii</taxon>
        <taxon>Neopterygii</taxon>
        <taxon>Teleostei</taxon>
        <taxon>Ostariophysi</taxon>
        <taxon>Cypriniformes</taxon>
        <taxon>Cyprinidae</taxon>
        <taxon>Labeoninae</taxon>
        <taxon>Labeonini</taxon>
        <taxon>Cirrhinus</taxon>
    </lineage>
</organism>
<dbReference type="InterPro" id="IPR013783">
    <property type="entry name" value="Ig-like_fold"/>
</dbReference>
<feature type="domain" description="Fibronectin type-III" evidence="2">
    <location>
        <begin position="1"/>
        <end position="47"/>
    </location>
</feature>
<name>A0ABD0NMR8_CIRMR</name>
<evidence type="ECO:0000313" key="4">
    <source>
        <dbReference type="Proteomes" id="UP001529510"/>
    </source>
</evidence>